<evidence type="ECO:0000313" key="1">
    <source>
        <dbReference type="EMBL" id="CAA6800700.1"/>
    </source>
</evidence>
<name>A0A6S6SD18_9BACT</name>
<sequence>MAKKKQINTNIQTQMGTDWKIEVSEKSFTEGKGGNMPALGYPCAVCESKQTKLRFAESSDEEESNLLWMELQCKDCQAYTLYTRK</sequence>
<organism evidence="1">
    <name type="scientific">uncultured Aureispira sp</name>
    <dbReference type="NCBI Taxonomy" id="1331704"/>
    <lineage>
        <taxon>Bacteria</taxon>
        <taxon>Pseudomonadati</taxon>
        <taxon>Bacteroidota</taxon>
        <taxon>Saprospiria</taxon>
        <taxon>Saprospirales</taxon>
        <taxon>Saprospiraceae</taxon>
        <taxon>Aureispira</taxon>
        <taxon>environmental samples</taxon>
    </lineage>
</organism>
<gene>
    <name evidence="1" type="ORF">HELGO_WM30344</name>
</gene>
<accession>A0A6S6SD18</accession>
<dbReference type="EMBL" id="CACVAQ010000056">
    <property type="protein sequence ID" value="CAA6800700.1"/>
    <property type="molecule type" value="Genomic_DNA"/>
</dbReference>
<proteinExistence type="predicted"/>
<protein>
    <submittedName>
        <fullName evidence="1">Uncharacterized protein</fullName>
    </submittedName>
</protein>
<reference evidence="1" key="1">
    <citation type="submission" date="2020-01" db="EMBL/GenBank/DDBJ databases">
        <authorList>
            <person name="Meier V. D."/>
            <person name="Meier V D."/>
        </authorList>
    </citation>
    <scope>NUCLEOTIDE SEQUENCE</scope>
    <source>
        <strain evidence="1">HLG_WM_MAG_10</strain>
    </source>
</reference>
<dbReference type="AlphaFoldDB" id="A0A6S6SD18"/>